<dbReference type="Proteomes" id="UP001143545">
    <property type="component" value="Unassembled WGS sequence"/>
</dbReference>
<dbReference type="RefSeq" id="WP_281754175.1">
    <property type="nucleotide sequence ID" value="NZ_BRVP01000010.1"/>
</dbReference>
<evidence type="ECO:0000313" key="2">
    <source>
        <dbReference type="Proteomes" id="UP001143545"/>
    </source>
</evidence>
<organism evidence="1 2">
    <name type="scientific">Neptunitalea chrysea</name>
    <dbReference type="NCBI Taxonomy" id="1647581"/>
    <lineage>
        <taxon>Bacteria</taxon>
        <taxon>Pseudomonadati</taxon>
        <taxon>Bacteroidota</taxon>
        <taxon>Flavobacteriia</taxon>
        <taxon>Flavobacteriales</taxon>
        <taxon>Flavobacteriaceae</taxon>
        <taxon>Neptunitalea</taxon>
    </lineage>
</organism>
<proteinExistence type="predicted"/>
<accession>A0A9W6B6H7</accession>
<comment type="caution">
    <text evidence="1">The sequence shown here is derived from an EMBL/GenBank/DDBJ whole genome shotgun (WGS) entry which is preliminary data.</text>
</comment>
<reference evidence="1" key="1">
    <citation type="submission" date="2022-07" db="EMBL/GenBank/DDBJ databases">
        <title>Taxonomy of Novel Oxalotrophic and Methylotrophic Bacteria.</title>
        <authorList>
            <person name="Sahin N."/>
            <person name="Tani A."/>
        </authorList>
    </citation>
    <scope>NUCLEOTIDE SEQUENCE</scope>
    <source>
        <strain evidence="1">AM327</strain>
    </source>
</reference>
<protein>
    <submittedName>
        <fullName evidence="1">Uncharacterized protein</fullName>
    </submittedName>
</protein>
<keyword evidence="2" id="KW-1185">Reference proteome</keyword>
<evidence type="ECO:0000313" key="1">
    <source>
        <dbReference type="EMBL" id="GLB52712.1"/>
    </source>
</evidence>
<dbReference type="EMBL" id="BRVP01000010">
    <property type="protein sequence ID" value="GLB52712.1"/>
    <property type="molecule type" value="Genomic_DNA"/>
</dbReference>
<sequence>MKKDIEIPKVSGVYVAIAHEWNEEFLGKNWNAYIINDTDQPIETCLIVSKGYDGETKTATFRYLIEKVEPKEYAKIELVQEEVLKLTNEFYVTFFAEGKLFEKKYIFRKNTVNEHVMIPLPLMDVEGVLCK</sequence>
<gene>
    <name evidence="1" type="ORF">NBRC110019_17520</name>
</gene>
<name>A0A9W6B6H7_9FLAO</name>
<dbReference type="AlphaFoldDB" id="A0A9W6B6H7"/>